<dbReference type="CDD" id="cd06093">
    <property type="entry name" value="PX_domain"/>
    <property type="match status" value="1"/>
</dbReference>
<keyword evidence="2" id="KW-0963">Cytoplasm</keyword>
<sequence length="155" mass="17693">VRFIGNTSAEGHTTYVIKVTNSDGASWNVQKRYRELRELNDELKLRYPESLPQFPAKRFFGNNDPAFIASRQASLEQYLLGVLALEPEAPGLGTRARTRSPNFADLSGRRWMTQRREGSMAAGDYGGNWQVKTPMLRQFLGGEGRNRRLLVLWQF</sequence>
<dbReference type="PANTHER" id="PTHR22999">
    <property type="entry name" value="PX SERINE/THREONINE KINASE PXK"/>
    <property type="match status" value="1"/>
</dbReference>
<dbReference type="InterPro" id="IPR001683">
    <property type="entry name" value="PX_dom"/>
</dbReference>
<comment type="subcellular location">
    <subcellularLocation>
        <location evidence="1">Cytoplasm</location>
    </subcellularLocation>
</comment>
<evidence type="ECO:0000313" key="5">
    <source>
        <dbReference type="Proteomes" id="UP001642464"/>
    </source>
</evidence>
<dbReference type="InterPro" id="IPR036871">
    <property type="entry name" value="PX_dom_sf"/>
</dbReference>
<reference evidence="4 5" key="1">
    <citation type="submission" date="2024-02" db="EMBL/GenBank/DDBJ databases">
        <authorList>
            <person name="Chen Y."/>
            <person name="Shah S."/>
            <person name="Dougan E. K."/>
            <person name="Thang M."/>
            <person name="Chan C."/>
        </authorList>
    </citation>
    <scope>NUCLEOTIDE SEQUENCE [LARGE SCALE GENOMIC DNA]</scope>
</reference>
<keyword evidence="5" id="KW-1185">Reference proteome</keyword>
<feature type="domain" description="PX" evidence="3">
    <location>
        <begin position="1"/>
        <end position="110"/>
    </location>
</feature>
<evidence type="ECO:0000313" key="4">
    <source>
        <dbReference type="EMBL" id="CAK9092189.1"/>
    </source>
</evidence>
<evidence type="ECO:0000256" key="2">
    <source>
        <dbReference type="ARBA" id="ARBA00022490"/>
    </source>
</evidence>
<comment type="caution">
    <text evidence="4">The sequence shown here is derived from an EMBL/GenBank/DDBJ whole genome shotgun (WGS) entry which is preliminary data.</text>
</comment>
<dbReference type="EMBL" id="CAXAMM010040273">
    <property type="protein sequence ID" value="CAK9092189.1"/>
    <property type="molecule type" value="Genomic_DNA"/>
</dbReference>
<dbReference type="Gene3D" id="3.30.1520.10">
    <property type="entry name" value="Phox-like domain"/>
    <property type="match status" value="1"/>
</dbReference>
<dbReference type="InterPro" id="IPR051837">
    <property type="entry name" value="SortingNexin/PXDomain-PKLike"/>
</dbReference>
<dbReference type="PROSITE" id="PS50195">
    <property type="entry name" value="PX"/>
    <property type="match status" value="1"/>
</dbReference>
<dbReference type="Proteomes" id="UP001642464">
    <property type="component" value="Unassembled WGS sequence"/>
</dbReference>
<gene>
    <name evidence="4" type="ORF">SCF082_LOCUS43390</name>
</gene>
<dbReference type="Pfam" id="PF00787">
    <property type="entry name" value="PX"/>
    <property type="match status" value="1"/>
</dbReference>
<dbReference type="SMART" id="SM00312">
    <property type="entry name" value="PX"/>
    <property type="match status" value="1"/>
</dbReference>
<evidence type="ECO:0000256" key="1">
    <source>
        <dbReference type="ARBA" id="ARBA00004496"/>
    </source>
</evidence>
<organism evidence="4 5">
    <name type="scientific">Durusdinium trenchii</name>
    <dbReference type="NCBI Taxonomy" id="1381693"/>
    <lineage>
        <taxon>Eukaryota</taxon>
        <taxon>Sar</taxon>
        <taxon>Alveolata</taxon>
        <taxon>Dinophyceae</taxon>
        <taxon>Suessiales</taxon>
        <taxon>Symbiodiniaceae</taxon>
        <taxon>Durusdinium</taxon>
    </lineage>
</organism>
<name>A0ABP0QV67_9DINO</name>
<feature type="non-terminal residue" evidence="4">
    <location>
        <position position="1"/>
    </location>
</feature>
<evidence type="ECO:0000259" key="3">
    <source>
        <dbReference type="PROSITE" id="PS50195"/>
    </source>
</evidence>
<proteinExistence type="predicted"/>
<accession>A0ABP0QV67</accession>
<protein>
    <submittedName>
        <fullName evidence="4">Kinesin-like protein KIF16B (Sorting nexin-23)</fullName>
    </submittedName>
</protein>
<dbReference type="SUPFAM" id="SSF64268">
    <property type="entry name" value="PX domain"/>
    <property type="match status" value="1"/>
</dbReference>
<dbReference type="PANTHER" id="PTHR22999:SF23">
    <property type="entry name" value="SORTING NEXIN-16"/>
    <property type="match status" value="1"/>
</dbReference>